<keyword evidence="3 5" id="KW-1133">Transmembrane helix</keyword>
<dbReference type="GO" id="GO:0016020">
    <property type="term" value="C:membrane"/>
    <property type="evidence" value="ECO:0007669"/>
    <property type="project" value="UniProtKB-SubCell"/>
</dbReference>
<dbReference type="AlphaFoldDB" id="A0A4Y9RBH5"/>
<name>A0A4Y9RBH5_9MICO</name>
<evidence type="ECO:0000259" key="6">
    <source>
        <dbReference type="Pfam" id="PF13515"/>
    </source>
</evidence>
<evidence type="ECO:0000256" key="1">
    <source>
        <dbReference type="ARBA" id="ARBA00004141"/>
    </source>
</evidence>
<dbReference type="Pfam" id="PF13515">
    <property type="entry name" value="FUSC_2"/>
    <property type="match status" value="1"/>
</dbReference>
<comment type="subcellular location">
    <subcellularLocation>
        <location evidence="1">Membrane</location>
        <topology evidence="1">Multi-pass membrane protein</topology>
    </subcellularLocation>
</comment>
<feature type="transmembrane region" description="Helical" evidence="5">
    <location>
        <begin position="90"/>
        <end position="111"/>
    </location>
</feature>
<dbReference type="EMBL" id="SPQZ01000001">
    <property type="protein sequence ID" value="TFW00377.1"/>
    <property type="molecule type" value="Genomic_DNA"/>
</dbReference>
<evidence type="ECO:0000256" key="2">
    <source>
        <dbReference type="ARBA" id="ARBA00022692"/>
    </source>
</evidence>
<feature type="transmembrane region" description="Helical" evidence="5">
    <location>
        <begin position="317"/>
        <end position="337"/>
    </location>
</feature>
<evidence type="ECO:0000256" key="5">
    <source>
        <dbReference type="SAM" id="Phobius"/>
    </source>
</evidence>
<comment type="caution">
    <text evidence="7">The sequence shown here is derived from an EMBL/GenBank/DDBJ whole genome shotgun (WGS) entry which is preliminary data.</text>
</comment>
<evidence type="ECO:0000313" key="8">
    <source>
        <dbReference type="Proteomes" id="UP000298127"/>
    </source>
</evidence>
<organism evidence="7 8">
    <name type="scientific">Orlajensenia leifsoniae</name>
    <dbReference type="NCBI Taxonomy" id="2561933"/>
    <lineage>
        <taxon>Bacteria</taxon>
        <taxon>Bacillati</taxon>
        <taxon>Actinomycetota</taxon>
        <taxon>Actinomycetes</taxon>
        <taxon>Micrococcales</taxon>
        <taxon>Microbacteriaceae</taxon>
        <taxon>Orlajensenia</taxon>
    </lineage>
</organism>
<protein>
    <submittedName>
        <fullName evidence="7">FUSC family protein</fullName>
    </submittedName>
</protein>
<feature type="transmembrane region" description="Helical" evidence="5">
    <location>
        <begin position="140"/>
        <end position="160"/>
    </location>
</feature>
<evidence type="ECO:0000256" key="3">
    <source>
        <dbReference type="ARBA" id="ARBA00022989"/>
    </source>
</evidence>
<accession>A0A4Y9RBH5</accession>
<sequence>MIERLKGLRSLDIEVATRAAIAAAVPLLILVALGRVDWAPYASFGAMAALYGRSEPYETRWRSVSTAAVGMVVSVGLGILVAVAGAPLGLVAAVLGLVIVGGVLLTVTLGLFPPTPLFFVFGFLICAEIPTTADEIGIRMVITIAAAGFAVLLSLSGWVLRRAAGGREGRYFSSLGRLPTPRPRAYRDAAVWINIAQLVLGSAVAGSIALLAGVGHPTWAVVSVVAVVPPPRAPHSASRSVHRIIGTVIGVGVSAAVLLPDPPAVVIVLVIAVCQFAAEILVGRNYGAALVFVTPLALSISHLASTAPVPGLLLDRVIATTLGATVGLLAVLTARFATRRSDPAAG</sequence>
<feature type="transmembrane region" description="Helical" evidence="5">
    <location>
        <begin position="289"/>
        <end position="305"/>
    </location>
</feature>
<feature type="transmembrane region" description="Helical" evidence="5">
    <location>
        <begin position="61"/>
        <end position="83"/>
    </location>
</feature>
<dbReference type="InterPro" id="IPR049453">
    <property type="entry name" value="Memb_transporter_dom"/>
</dbReference>
<keyword evidence="8" id="KW-1185">Reference proteome</keyword>
<evidence type="ECO:0000313" key="7">
    <source>
        <dbReference type="EMBL" id="TFW00377.1"/>
    </source>
</evidence>
<evidence type="ECO:0000256" key="4">
    <source>
        <dbReference type="ARBA" id="ARBA00023136"/>
    </source>
</evidence>
<feature type="domain" description="Integral membrane bound transporter" evidence="6">
    <location>
        <begin position="205"/>
        <end position="329"/>
    </location>
</feature>
<dbReference type="Proteomes" id="UP000298127">
    <property type="component" value="Unassembled WGS sequence"/>
</dbReference>
<proteinExistence type="predicted"/>
<gene>
    <name evidence="7" type="ORF">E4M00_02270</name>
</gene>
<keyword evidence="2 5" id="KW-0812">Transmembrane</keyword>
<reference evidence="7 8" key="1">
    <citation type="journal article" date="2018" name="J. Microbiol.">
        <title>Leifsonia flava sp. nov., a novel actinobacterium isolated from the rhizosphere of Aquilegia viridiflora.</title>
        <authorList>
            <person name="Cai Y."/>
            <person name="Tao W.Z."/>
            <person name="Ma Y.J."/>
            <person name="Cheng J."/>
            <person name="Zhang M.Y."/>
            <person name="Zhang Y.X."/>
        </authorList>
    </citation>
    <scope>NUCLEOTIDE SEQUENCE [LARGE SCALE GENOMIC DNA]</scope>
    <source>
        <strain evidence="7 8">SYP-B2174</strain>
    </source>
</reference>
<keyword evidence="4 5" id="KW-0472">Membrane</keyword>
<feature type="transmembrane region" description="Helical" evidence="5">
    <location>
        <begin position="20"/>
        <end position="41"/>
    </location>
</feature>